<dbReference type="PANTHER" id="PTHR32046:SF11">
    <property type="entry name" value="IMMUNE-ASSOCIATED NUCLEOTIDE-BINDING PROTEIN 10-LIKE"/>
    <property type="match status" value="1"/>
</dbReference>
<protein>
    <recommendedName>
        <fullName evidence="1">DUF8206 domain-containing protein</fullName>
    </recommendedName>
</protein>
<reference evidence="3" key="1">
    <citation type="journal article" date="2023" name="Mol. Phylogenet. Evol.">
        <title>Genome-scale phylogeny and comparative genomics of the fungal order Sordariales.</title>
        <authorList>
            <person name="Hensen N."/>
            <person name="Bonometti L."/>
            <person name="Westerberg I."/>
            <person name="Brannstrom I.O."/>
            <person name="Guillou S."/>
            <person name="Cros-Aarteil S."/>
            <person name="Calhoun S."/>
            <person name="Haridas S."/>
            <person name="Kuo A."/>
            <person name="Mondo S."/>
            <person name="Pangilinan J."/>
            <person name="Riley R."/>
            <person name="LaButti K."/>
            <person name="Andreopoulos B."/>
            <person name="Lipzen A."/>
            <person name="Chen C."/>
            <person name="Yan M."/>
            <person name="Daum C."/>
            <person name="Ng V."/>
            <person name="Clum A."/>
            <person name="Steindorff A."/>
            <person name="Ohm R.A."/>
            <person name="Martin F."/>
            <person name="Silar P."/>
            <person name="Natvig D.O."/>
            <person name="Lalanne C."/>
            <person name="Gautier V."/>
            <person name="Ament-Velasquez S.L."/>
            <person name="Kruys A."/>
            <person name="Hutchinson M.I."/>
            <person name="Powell A.J."/>
            <person name="Barry K."/>
            <person name="Miller A.N."/>
            <person name="Grigoriev I.V."/>
            <person name="Debuchy R."/>
            <person name="Gladieux P."/>
            <person name="Hiltunen Thoren M."/>
            <person name="Johannesson H."/>
        </authorList>
    </citation>
    <scope>NUCLEOTIDE SEQUENCE [LARGE SCALE GENOMIC DNA]</scope>
    <source>
        <strain evidence="3">CBS 340.73</strain>
    </source>
</reference>
<evidence type="ECO:0000313" key="3">
    <source>
        <dbReference type="Proteomes" id="UP001303473"/>
    </source>
</evidence>
<dbReference type="PANTHER" id="PTHR32046">
    <property type="entry name" value="G DOMAIN-CONTAINING PROTEIN"/>
    <property type="match status" value="1"/>
</dbReference>
<proteinExistence type="predicted"/>
<dbReference type="Pfam" id="PF26633">
    <property type="entry name" value="DUF8206"/>
    <property type="match status" value="1"/>
</dbReference>
<dbReference type="Gene3D" id="3.40.50.300">
    <property type="entry name" value="P-loop containing nucleotide triphosphate hydrolases"/>
    <property type="match status" value="1"/>
</dbReference>
<sequence length="702" mass="79427">MNPIEELPTALRFSENKNLIDLEGKSLLRCGDPGNLDRSINVVPPPGRRLVRVPCPGTNCFNTGKFEWMCPTCREMVCYGHKDGTGTLNDWLYCGCGRYSPSNAVFKCQNPAHGLKRAKYPRADELRALLAALQPSEEFNILILGETGVGKSTFINGFLNYMLFDTLGDAMAADDFRWVIPTSFTYRDDFVQVGEETEREKDSKRGQSATQSTVPYVFNLKGKVFRLIDTPGIGDTRGIAQDHENVKDILKELESVDRISTILFLLKPNSARLTTTFNFCMTELLSHLHRDTSKNIVFGFTNSRASNFELGDTKVPLEALLRERQVDITLGIGNTFFFDSESFRFLALYKMKGKEMSGRDSFEYSWNKSVEATRRLINESTKLPVHKVSDTLQMNRTRLFITNMTKPMIQTAKALKLTLSRWSANKEEFGRLNSKDKDLKGRLKIWITVPVRKDLDYPKTVCADEKCFRIETTHTGEKVKLYDKVCHKKCSVKTPDEIIGTADLARHRLHTVRARMEKHLHVSYDVELEQKEVPDEGVTKQLGDIKSRTKAIDGTIENLVRHIIQVKQEEMQVKEALAMFGVYLKRNALVAYNDATIAYLDYLIADAQSKGGTDEVQQLGLQKIAYQDQLTSITNAIKNGKTDPPDEKTLDDTINKLYKMPNFGPDLAKVLPRGSVIPSMPRAPVYVSWGSKSGSKCFNWLL</sequence>
<evidence type="ECO:0000313" key="2">
    <source>
        <dbReference type="EMBL" id="KAK3943702.1"/>
    </source>
</evidence>
<evidence type="ECO:0000259" key="1">
    <source>
        <dbReference type="Pfam" id="PF26633"/>
    </source>
</evidence>
<dbReference type="InterPro" id="IPR027417">
    <property type="entry name" value="P-loop_NTPase"/>
</dbReference>
<keyword evidence="3" id="KW-1185">Reference proteome</keyword>
<gene>
    <name evidence="2" type="ORF">QBC46DRAFT_418945</name>
</gene>
<name>A0AAN6NDC1_9PEZI</name>
<accession>A0AAN6NDC1</accession>
<dbReference type="InterPro" id="IPR058519">
    <property type="entry name" value="DUF8206"/>
</dbReference>
<dbReference type="Proteomes" id="UP001303473">
    <property type="component" value="Unassembled WGS sequence"/>
</dbReference>
<dbReference type="SUPFAM" id="SSF52540">
    <property type="entry name" value="P-loop containing nucleoside triphosphate hydrolases"/>
    <property type="match status" value="1"/>
</dbReference>
<dbReference type="InterPro" id="IPR025662">
    <property type="entry name" value="Sigma_54_int_dom_ATP-bd_1"/>
</dbReference>
<feature type="domain" description="DUF8206" evidence="1">
    <location>
        <begin position="455"/>
        <end position="505"/>
    </location>
</feature>
<organism evidence="2 3">
    <name type="scientific">Diplogelasinospora grovesii</name>
    <dbReference type="NCBI Taxonomy" id="303347"/>
    <lineage>
        <taxon>Eukaryota</taxon>
        <taxon>Fungi</taxon>
        <taxon>Dikarya</taxon>
        <taxon>Ascomycota</taxon>
        <taxon>Pezizomycotina</taxon>
        <taxon>Sordariomycetes</taxon>
        <taxon>Sordariomycetidae</taxon>
        <taxon>Sordariales</taxon>
        <taxon>Diplogelasinosporaceae</taxon>
        <taxon>Diplogelasinospora</taxon>
    </lineage>
</organism>
<comment type="caution">
    <text evidence="2">The sequence shown here is derived from an EMBL/GenBank/DDBJ whole genome shotgun (WGS) entry which is preliminary data.</text>
</comment>
<dbReference type="AlphaFoldDB" id="A0AAN6NDC1"/>
<dbReference type="PROSITE" id="PS00675">
    <property type="entry name" value="SIGMA54_INTERACT_1"/>
    <property type="match status" value="1"/>
</dbReference>
<dbReference type="EMBL" id="MU853764">
    <property type="protein sequence ID" value="KAK3943702.1"/>
    <property type="molecule type" value="Genomic_DNA"/>
</dbReference>